<gene>
    <name evidence="2" type="ORF">COLO4_01920</name>
</gene>
<protein>
    <submittedName>
        <fullName evidence="2">Uncharacterized protein</fullName>
    </submittedName>
</protein>
<dbReference type="AlphaFoldDB" id="A0A1R3L1X5"/>
<feature type="region of interest" description="Disordered" evidence="1">
    <location>
        <begin position="1"/>
        <end position="29"/>
    </location>
</feature>
<accession>A0A1R3L1X5</accession>
<dbReference type="Proteomes" id="UP000187203">
    <property type="component" value="Unassembled WGS sequence"/>
</dbReference>
<comment type="caution">
    <text evidence="2">The sequence shown here is derived from an EMBL/GenBank/DDBJ whole genome shotgun (WGS) entry which is preliminary data.</text>
</comment>
<evidence type="ECO:0000256" key="1">
    <source>
        <dbReference type="SAM" id="MobiDB-lite"/>
    </source>
</evidence>
<reference evidence="3" key="1">
    <citation type="submission" date="2013-09" db="EMBL/GenBank/DDBJ databases">
        <title>Corchorus olitorius genome sequencing.</title>
        <authorList>
            <person name="Alam M."/>
            <person name="Haque M.S."/>
            <person name="Islam M.S."/>
            <person name="Emdad E.M."/>
            <person name="Islam M.M."/>
            <person name="Ahmed B."/>
            <person name="Halim A."/>
            <person name="Hossen Q.M.M."/>
            <person name="Hossain M.Z."/>
            <person name="Ahmed R."/>
            <person name="Khan M.M."/>
            <person name="Islam R."/>
            <person name="Rashid M.M."/>
            <person name="Khan S.A."/>
            <person name="Rahman M.S."/>
            <person name="Alam M."/>
            <person name="Yahiya A.S."/>
            <person name="Khan M.S."/>
            <person name="Azam M.S."/>
            <person name="Haque T."/>
            <person name="Lashkar M.Z.H."/>
            <person name="Akhand A.I."/>
            <person name="Morshed G."/>
            <person name="Roy S."/>
            <person name="Uddin K.S."/>
            <person name="Rabeya T."/>
            <person name="Hossain A.S."/>
            <person name="Chowdhury A."/>
            <person name="Snigdha A.R."/>
            <person name="Mortoza M.S."/>
            <person name="Matin S.A."/>
            <person name="Hoque S.M.E."/>
            <person name="Islam M.K."/>
            <person name="Roy D.K."/>
            <person name="Haider R."/>
            <person name="Moosa M.M."/>
            <person name="Elias S.M."/>
            <person name="Hasan A.M."/>
            <person name="Jahan S."/>
            <person name="Shafiuddin M."/>
            <person name="Mahmood N."/>
            <person name="Shommy N.S."/>
        </authorList>
    </citation>
    <scope>NUCLEOTIDE SEQUENCE [LARGE SCALE GENOMIC DNA]</scope>
    <source>
        <strain evidence="3">cv. O-4</strain>
    </source>
</reference>
<name>A0A1R3L1X5_9ROSI</name>
<evidence type="ECO:0000313" key="3">
    <source>
        <dbReference type="Proteomes" id="UP000187203"/>
    </source>
</evidence>
<organism evidence="2 3">
    <name type="scientific">Corchorus olitorius</name>
    <dbReference type="NCBI Taxonomy" id="93759"/>
    <lineage>
        <taxon>Eukaryota</taxon>
        <taxon>Viridiplantae</taxon>
        <taxon>Streptophyta</taxon>
        <taxon>Embryophyta</taxon>
        <taxon>Tracheophyta</taxon>
        <taxon>Spermatophyta</taxon>
        <taxon>Magnoliopsida</taxon>
        <taxon>eudicotyledons</taxon>
        <taxon>Gunneridae</taxon>
        <taxon>Pentapetalae</taxon>
        <taxon>rosids</taxon>
        <taxon>malvids</taxon>
        <taxon>Malvales</taxon>
        <taxon>Malvaceae</taxon>
        <taxon>Grewioideae</taxon>
        <taxon>Apeibeae</taxon>
        <taxon>Corchorus</taxon>
    </lineage>
</organism>
<dbReference type="EMBL" id="AWUE01004622">
    <property type="protein sequence ID" value="OMP13297.1"/>
    <property type="molecule type" value="Genomic_DNA"/>
</dbReference>
<keyword evidence="3" id="KW-1185">Reference proteome</keyword>
<sequence length="92" mass="10116">MSATNPLEQALTANNPPEKEEEAASHLPDQCPPSCTEMCKVRISISLVRKGTPILPTWYNLKPHSLTDALGNLSLRKDLTSCYQLVLSGHRS</sequence>
<proteinExistence type="predicted"/>
<evidence type="ECO:0000313" key="2">
    <source>
        <dbReference type="EMBL" id="OMP13297.1"/>
    </source>
</evidence>